<dbReference type="SUPFAM" id="SSF160909">
    <property type="entry name" value="ATP12-like"/>
    <property type="match status" value="1"/>
</dbReference>
<dbReference type="PANTHER" id="PTHR21013">
    <property type="entry name" value="ATP SYNTHASE MITOCHONDRIAL F1 COMPLEX ASSEMBLY FACTOR 2/ATP12 PROTEIN, MITOCHONDRIAL PRECURSOR"/>
    <property type="match status" value="1"/>
</dbReference>
<dbReference type="OrthoDB" id="9797825at2"/>
<reference evidence="4 5" key="1">
    <citation type="submission" date="2019-07" db="EMBL/GenBank/DDBJ databases">
        <title>Genome sequencing for Ferrovibrio sp. K5.</title>
        <authorList>
            <person name="Park S.-J."/>
        </authorList>
    </citation>
    <scope>NUCLEOTIDE SEQUENCE [LARGE SCALE GENOMIC DNA]</scope>
    <source>
        <strain evidence="4 5">K5</strain>
    </source>
</reference>
<dbReference type="KEGG" id="fer:FNB15_17260"/>
<evidence type="ECO:0000313" key="4">
    <source>
        <dbReference type="EMBL" id="QDO98909.1"/>
    </source>
</evidence>
<dbReference type="InterPro" id="IPR042272">
    <property type="entry name" value="ATP12_ATP_synth-F1-assembly_N"/>
</dbReference>
<keyword evidence="5" id="KW-1185">Reference proteome</keyword>
<dbReference type="Proteomes" id="UP000317496">
    <property type="component" value="Chromosome"/>
</dbReference>
<keyword evidence="3" id="KW-0143">Chaperone</keyword>
<dbReference type="GO" id="GO:0043461">
    <property type="term" value="P:proton-transporting ATP synthase complex assembly"/>
    <property type="evidence" value="ECO:0007669"/>
    <property type="project" value="InterPro"/>
</dbReference>
<dbReference type="Gene3D" id="3.30.2180.10">
    <property type="entry name" value="ATP12-like"/>
    <property type="match status" value="1"/>
</dbReference>
<evidence type="ECO:0000313" key="5">
    <source>
        <dbReference type="Proteomes" id="UP000317496"/>
    </source>
</evidence>
<dbReference type="Pfam" id="PF07542">
    <property type="entry name" value="ATP12"/>
    <property type="match status" value="1"/>
</dbReference>
<sequence length="233" mass="25709">MKRFYKLVTAEQADDGAIIRLDGRVLKTPAKAEMRLPTLALAEAIAGEWQAQQVEIRPQSMPLMQLAATSIDRVMIDPAFARTDVVRYGGTDLLSYRADEPAVLAERQAAEWQPLLDWFRDRYDVQMNVTSGIIAVTQPAELTPRLERVCDGLDAWRLTALHGATTNTGSVVIGLALLDGRLDADGAHRAALLDELYQAERWGEDAEAVARRTGLLADLQATAQFLALLRARN</sequence>
<dbReference type="Gene3D" id="1.10.3580.10">
    <property type="entry name" value="ATP12 ATPase"/>
    <property type="match status" value="1"/>
</dbReference>
<evidence type="ECO:0000256" key="3">
    <source>
        <dbReference type="ARBA" id="ARBA00023186"/>
    </source>
</evidence>
<evidence type="ECO:0000256" key="2">
    <source>
        <dbReference type="ARBA" id="ARBA00022946"/>
    </source>
</evidence>
<gene>
    <name evidence="4" type="ORF">FNB15_17260</name>
</gene>
<comment type="similarity">
    <text evidence="1">Belongs to the ATP12 family.</text>
</comment>
<proteinExistence type="inferred from homology"/>
<dbReference type="PANTHER" id="PTHR21013:SF10">
    <property type="entry name" value="ATP SYNTHASE MITOCHONDRIAL F1 COMPLEX ASSEMBLY FACTOR 2"/>
    <property type="match status" value="1"/>
</dbReference>
<dbReference type="InterPro" id="IPR011419">
    <property type="entry name" value="ATP12_ATP_synth-F1-assembly"/>
</dbReference>
<dbReference type="RefSeq" id="WP_144257906.1">
    <property type="nucleotide sequence ID" value="NZ_CP041636.1"/>
</dbReference>
<protein>
    <submittedName>
        <fullName evidence="4">ATPase</fullName>
    </submittedName>
</protein>
<accession>A0A516H537</accession>
<organism evidence="4 5">
    <name type="scientific">Ferrovibrio terrae</name>
    <dbReference type="NCBI Taxonomy" id="2594003"/>
    <lineage>
        <taxon>Bacteria</taxon>
        <taxon>Pseudomonadati</taxon>
        <taxon>Pseudomonadota</taxon>
        <taxon>Alphaproteobacteria</taxon>
        <taxon>Rhodospirillales</taxon>
        <taxon>Rhodospirillaceae</taxon>
        <taxon>Ferrovibrio</taxon>
    </lineage>
</organism>
<dbReference type="EMBL" id="CP041636">
    <property type="protein sequence ID" value="QDO98909.1"/>
    <property type="molecule type" value="Genomic_DNA"/>
</dbReference>
<name>A0A516H537_9PROT</name>
<dbReference type="InterPro" id="IPR023335">
    <property type="entry name" value="ATP12_ortho_dom_sf"/>
</dbReference>
<dbReference type="AlphaFoldDB" id="A0A516H537"/>
<evidence type="ECO:0000256" key="1">
    <source>
        <dbReference type="ARBA" id="ARBA00008231"/>
    </source>
</evidence>
<keyword evidence="2" id="KW-0809">Transit peptide</keyword>